<dbReference type="GO" id="GO:0006414">
    <property type="term" value="P:translational elongation"/>
    <property type="evidence" value="ECO:0007669"/>
    <property type="project" value="TreeGrafter"/>
</dbReference>
<dbReference type="Pfam" id="PF02798">
    <property type="entry name" value="GST_N"/>
    <property type="match status" value="1"/>
</dbReference>
<dbReference type="PANTHER" id="PTHR43986:SF10">
    <property type="entry name" value="ELONGATION FACTOR EEF-1B GAMMA SUBUNIT, PUTATIVE (AFU_ORTHOLOGUE AFUA_1G17120)-RELATED"/>
    <property type="match status" value="1"/>
</dbReference>
<dbReference type="Gene3D" id="1.20.1050.10">
    <property type="match status" value="1"/>
</dbReference>
<evidence type="ECO:0008006" key="6">
    <source>
        <dbReference type="Google" id="ProtNLM"/>
    </source>
</evidence>
<feature type="domain" description="GST N-terminal" evidence="2">
    <location>
        <begin position="3"/>
        <end position="87"/>
    </location>
</feature>
<protein>
    <recommendedName>
        <fullName evidence="6">Glutathione S-transferase</fullName>
    </recommendedName>
</protein>
<dbReference type="Gene3D" id="3.40.30.10">
    <property type="entry name" value="Glutaredoxin"/>
    <property type="match status" value="1"/>
</dbReference>
<dbReference type="SFLD" id="SFLDS00019">
    <property type="entry name" value="Glutathione_Transferase_(cytos"/>
    <property type="match status" value="1"/>
</dbReference>
<dbReference type="GO" id="GO:0005737">
    <property type="term" value="C:cytoplasm"/>
    <property type="evidence" value="ECO:0007669"/>
    <property type="project" value="TreeGrafter"/>
</dbReference>
<dbReference type="EMBL" id="JAFIMR010000013">
    <property type="protein sequence ID" value="KAI1870991.1"/>
    <property type="molecule type" value="Genomic_DNA"/>
</dbReference>
<evidence type="ECO:0000256" key="1">
    <source>
        <dbReference type="ARBA" id="ARBA00007409"/>
    </source>
</evidence>
<dbReference type="Proteomes" id="UP000829685">
    <property type="component" value="Unassembled WGS sequence"/>
</dbReference>
<dbReference type="InterPro" id="IPR004045">
    <property type="entry name" value="Glutathione_S-Trfase_N"/>
</dbReference>
<dbReference type="PROSITE" id="PS50404">
    <property type="entry name" value="GST_NTER"/>
    <property type="match status" value="1"/>
</dbReference>
<dbReference type="PROSITE" id="PS50405">
    <property type="entry name" value="GST_CTER"/>
    <property type="match status" value="1"/>
</dbReference>
<feature type="domain" description="GST C-terminal" evidence="3">
    <location>
        <begin position="93"/>
        <end position="225"/>
    </location>
</feature>
<keyword evidence="5" id="KW-1185">Reference proteome</keyword>
<comment type="caution">
    <text evidence="4">The sequence shown here is derived from an EMBL/GenBank/DDBJ whole genome shotgun (WGS) entry which is preliminary data.</text>
</comment>
<dbReference type="InterPro" id="IPR040079">
    <property type="entry name" value="Glutathione_S-Trfase"/>
</dbReference>
<dbReference type="InterPro" id="IPR010987">
    <property type="entry name" value="Glutathione-S-Trfase_C-like"/>
</dbReference>
<dbReference type="SUPFAM" id="SSF47616">
    <property type="entry name" value="GST C-terminal domain-like"/>
    <property type="match status" value="1"/>
</dbReference>
<dbReference type="FunFam" id="3.40.30.10:FF:000142">
    <property type="entry name" value="Elongation factor 1 gamma"/>
    <property type="match status" value="1"/>
</dbReference>
<proteinExistence type="inferred from homology"/>
<dbReference type="InterPro" id="IPR050802">
    <property type="entry name" value="EF-GSTs"/>
</dbReference>
<organism evidence="4 5">
    <name type="scientific">Neoarthrinium moseri</name>
    <dbReference type="NCBI Taxonomy" id="1658444"/>
    <lineage>
        <taxon>Eukaryota</taxon>
        <taxon>Fungi</taxon>
        <taxon>Dikarya</taxon>
        <taxon>Ascomycota</taxon>
        <taxon>Pezizomycotina</taxon>
        <taxon>Sordariomycetes</taxon>
        <taxon>Xylariomycetidae</taxon>
        <taxon>Amphisphaeriales</taxon>
        <taxon>Apiosporaceae</taxon>
        <taxon>Neoarthrinium</taxon>
    </lineage>
</organism>
<sequence>MTLIGTLYTVPGRFHPRTRKIFAAARLNSLELQVPEGFEPGETNRTLEFLKKFPLGKIPAFETLEGFKLAESSAIASYIAGHGPKGEQLLGANPEDRAKNQQWILFNELHVEGTLYTLAAWRMEIEHYDAKKEEAAAKDLVRWLDYYELHLSDRQWFVNADGAGPSPADLTTGGTVFALYFAYVDAEMRKTYPKIFEFFERLKQTAGMTDIYTGPMVEKRQPPPDRLQSH</sequence>
<dbReference type="InterPro" id="IPR036282">
    <property type="entry name" value="Glutathione-S-Trfase_C_sf"/>
</dbReference>
<comment type="similarity">
    <text evidence="1">Belongs to the GST superfamily.</text>
</comment>
<reference evidence="4" key="1">
    <citation type="submission" date="2021-03" db="EMBL/GenBank/DDBJ databases">
        <title>Revisited historic fungal species revealed as producer of novel bioactive compounds through whole genome sequencing and comparative genomics.</title>
        <authorList>
            <person name="Vignolle G.A."/>
            <person name="Hochenegger N."/>
            <person name="Mach R.L."/>
            <person name="Mach-Aigner A.R."/>
            <person name="Javad Rahimi M."/>
            <person name="Salim K.A."/>
            <person name="Chan C.M."/>
            <person name="Lim L.B.L."/>
            <person name="Cai F."/>
            <person name="Druzhinina I.S."/>
            <person name="U'Ren J.M."/>
            <person name="Derntl C."/>
        </authorList>
    </citation>
    <scope>NUCLEOTIDE SEQUENCE</scope>
    <source>
        <strain evidence="4">TUCIM 5799</strain>
    </source>
</reference>
<evidence type="ECO:0000313" key="5">
    <source>
        <dbReference type="Proteomes" id="UP000829685"/>
    </source>
</evidence>
<evidence type="ECO:0000313" key="4">
    <source>
        <dbReference type="EMBL" id="KAI1870991.1"/>
    </source>
</evidence>
<dbReference type="GO" id="GO:0005634">
    <property type="term" value="C:nucleus"/>
    <property type="evidence" value="ECO:0007669"/>
    <property type="project" value="TreeGrafter"/>
</dbReference>
<evidence type="ECO:0000259" key="2">
    <source>
        <dbReference type="PROSITE" id="PS50404"/>
    </source>
</evidence>
<name>A0A9Q0API9_9PEZI</name>
<accession>A0A9Q0API9</accession>
<dbReference type="PANTHER" id="PTHR43986">
    <property type="entry name" value="ELONGATION FACTOR 1-GAMMA"/>
    <property type="match status" value="1"/>
</dbReference>
<gene>
    <name evidence="4" type="ORF">JX265_006031</name>
</gene>
<dbReference type="AlphaFoldDB" id="A0A9Q0API9"/>
<evidence type="ECO:0000259" key="3">
    <source>
        <dbReference type="PROSITE" id="PS50405"/>
    </source>
</evidence>
<dbReference type="CDD" id="cd03044">
    <property type="entry name" value="GST_N_EF1Bgamma"/>
    <property type="match status" value="1"/>
</dbReference>
<dbReference type="InterPro" id="IPR036249">
    <property type="entry name" value="Thioredoxin-like_sf"/>
</dbReference>
<dbReference type="SUPFAM" id="SSF52833">
    <property type="entry name" value="Thioredoxin-like"/>
    <property type="match status" value="1"/>
</dbReference>